<sequence>MYLASGLLTSRTILAHCIHLQPRDLANLSASRAGVAHNPNSNTCLRDGDCRVRDLLDRGIKVGLGTDCSAGYMPSIHDAMRSASNVSRNLAVREGEGRYVLGFREVVWLGTMGGAEVVGMEDSIGNFEKGKRMGRVMARRW</sequence>
<reference evidence="6 7" key="1">
    <citation type="submission" date="2023-08" db="EMBL/GenBank/DDBJ databases">
        <title>Black Yeasts Isolated from many extreme environments.</title>
        <authorList>
            <person name="Coleine C."/>
            <person name="Stajich J.E."/>
            <person name="Selbmann L."/>
        </authorList>
    </citation>
    <scope>NUCLEOTIDE SEQUENCE [LARGE SCALE GENOMIC DNA]</scope>
    <source>
        <strain evidence="6 7">CCFEE 5386</strain>
    </source>
</reference>
<dbReference type="InterPro" id="IPR051607">
    <property type="entry name" value="Metallo-dep_hydrolases"/>
</dbReference>
<dbReference type="Gene3D" id="3.20.20.140">
    <property type="entry name" value="Metal-dependent hydrolases"/>
    <property type="match status" value="1"/>
</dbReference>
<keyword evidence="3" id="KW-0378">Hydrolase</keyword>
<dbReference type="PANTHER" id="PTHR11271:SF6">
    <property type="entry name" value="GUANINE DEAMINASE"/>
    <property type="match status" value="1"/>
</dbReference>
<evidence type="ECO:0000256" key="3">
    <source>
        <dbReference type="ARBA" id="ARBA00022801"/>
    </source>
</evidence>
<evidence type="ECO:0000256" key="2">
    <source>
        <dbReference type="ARBA" id="ARBA00022723"/>
    </source>
</evidence>
<keyword evidence="4" id="KW-0862">Zinc</keyword>
<evidence type="ECO:0000259" key="5">
    <source>
        <dbReference type="Pfam" id="PF01979"/>
    </source>
</evidence>
<dbReference type="InterPro" id="IPR032466">
    <property type="entry name" value="Metal_Hydrolase"/>
</dbReference>
<keyword evidence="2" id="KW-0479">Metal-binding</keyword>
<protein>
    <recommendedName>
        <fullName evidence="5">Amidohydrolase-related domain-containing protein</fullName>
    </recommendedName>
</protein>
<dbReference type="Proteomes" id="UP001308179">
    <property type="component" value="Unassembled WGS sequence"/>
</dbReference>
<evidence type="ECO:0000313" key="7">
    <source>
        <dbReference type="Proteomes" id="UP001308179"/>
    </source>
</evidence>
<organism evidence="6 7">
    <name type="scientific">Rachicladosporium monterosium</name>
    <dbReference type="NCBI Taxonomy" id="1507873"/>
    <lineage>
        <taxon>Eukaryota</taxon>
        <taxon>Fungi</taxon>
        <taxon>Dikarya</taxon>
        <taxon>Ascomycota</taxon>
        <taxon>Pezizomycotina</taxon>
        <taxon>Dothideomycetes</taxon>
        <taxon>Dothideomycetidae</taxon>
        <taxon>Cladosporiales</taxon>
        <taxon>Cladosporiaceae</taxon>
        <taxon>Rachicladosporium</taxon>
    </lineage>
</organism>
<dbReference type="InterPro" id="IPR006680">
    <property type="entry name" value="Amidohydro-rel"/>
</dbReference>
<feature type="domain" description="Amidohydrolase-related" evidence="5">
    <location>
        <begin position="6"/>
        <end position="132"/>
    </location>
</feature>
<dbReference type="SUPFAM" id="SSF51556">
    <property type="entry name" value="Metallo-dependent hydrolases"/>
    <property type="match status" value="1"/>
</dbReference>
<accession>A0ABR0LCZ2</accession>
<evidence type="ECO:0000256" key="4">
    <source>
        <dbReference type="ARBA" id="ARBA00022833"/>
    </source>
</evidence>
<dbReference type="EMBL" id="JAVRRR010000065">
    <property type="protein sequence ID" value="KAK5146888.1"/>
    <property type="molecule type" value="Genomic_DNA"/>
</dbReference>
<name>A0ABR0LCZ2_9PEZI</name>
<comment type="cofactor">
    <cofactor evidence="1">
        <name>Zn(2+)</name>
        <dbReference type="ChEBI" id="CHEBI:29105"/>
    </cofactor>
</comment>
<gene>
    <name evidence="6" type="ORF">LTR32_001604</name>
</gene>
<evidence type="ECO:0000313" key="6">
    <source>
        <dbReference type="EMBL" id="KAK5146888.1"/>
    </source>
</evidence>
<evidence type="ECO:0000256" key="1">
    <source>
        <dbReference type="ARBA" id="ARBA00001947"/>
    </source>
</evidence>
<proteinExistence type="predicted"/>
<keyword evidence="7" id="KW-1185">Reference proteome</keyword>
<dbReference type="PANTHER" id="PTHR11271">
    <property type="entry name" value="GUANINE DEAMINASE"/>
    <property type="match status" value="1"/>
</dbReference>
<dbReference type="Pfam" id="PF01979">
    <property type="entry name" value="Amidohydro_1"/>
    <property type="match status" value="1"/>
</dbReference>
<comment type="caution">
    <text evidence="6">The sequence shown here is derived from an EMBL/GenBank/DDBJ whole genome shotgun (WGS) entry which is preliminary data.</text>
</comment>